<gene>
    <name evidence="10" type="ORF">P175DRAFT_0557654</name>
</gene>
<dbReference type="Pfam" id="PF09430">
    <property type="entry name" value="EMC7_beta-sandw"/>
    <property type="match status" value="1"/>
</dbReference>
<feature type="region of interest" description="Disordered" evidence="6">
    <location>
        <begin position="274"/>
        <end position="312"/>
    </location>
</feature>
<feature type="compositionally biased region" description="Polar residues" evidence="6">
    <location>
        <begin position="50"/>
        <end position="67"/>
    </location>
</feature>
<dbReference type="VEuPathDB" id="FungiDB:P175DRAFT_0557654"/>
<feature type="compositionally biased region" description="Basic and acidic residues" evidence="6">
    <location>
        <begin position="303"/>
        <end position="312"/>
    </location>
</feature>
<dbReference type="AlphaFoldDB" id="A0A2T5LXG3"/>
<sequence length="312" mass="32538">MKLPSLYPSILLPLLFSLPTPAVSASSLKIVIPPSTLLPNPHSLPPGTHATLTSLSRPLDPSASSREQPTRKSILKAPLTRAASFVFDLALNAPAPATTNAAAQSSYLLDIRAPEYVFAAYRVDVSSEGELLGVWETFRGNAWENTGVEKFSSSSSSASTSESESESESESSRSASSADVIIIDAKVLGKKAFYEIRPKFSPLALFKNPMILLALVALGFTFGMPRLMENMDPEMRAEFEKQSRASPLSGAASGAMSAGGPANFDLAGWMAGQAAPAPAPAPASGAGAGDGEVAGSRGAASARDNRGAARRR</sequence>
<evidence type="ECO:0000259" key="9">
    <source>
        <dbReference type="Pfam" id="PF09430"/>
    </source>
</evidence>
<evidence type="ECO:0000256" key="6">
    <source>
        <dbReference type="SAM" id="MobiDB-lite"/>
    </source>
</evidence>
<comment type="subcellular location">
    <subcellularLocation>
        <location evidence="1">Membrane</location>
        <topology evidence="1">Single-pass membrane protein</topology>
    </subcellularLocation>
</comment>
<feature type="signal peptide" evidence="8">
    <location>
        <begin position="1"/>
        <end position="25"/>
    </location>
</feature>
<evidence type="ECO:0000256" key="8">
    <source>
        <dbReference type="SAM" id="SignalP"/>
    </source>
</evidence>
<keyword evidence="3 8" id="KW-0732">Signal</keyword>
<dbReference type="PANTHER" id="PTHR13605:SF4">
    <property type="entry name" value="ER MEMBRANE PROTEIN COMPLEX SUBUNIT 7"/>
    <property type="match status" value="1"/>
</dbReference>
<evidence type="ECO:0000256" key="4">
    <source>
        <dbReference type="ARBA" id="ARBA00022989"/>
    </source>
</evidence>
<comment type="caution">
    <text evidence="10">The sequence shown here is derived from an EMBL/GenBank/DDBJ whole genome shotgun (WGS) entry which is preliminary data.</text>
</comment>
<dbReference type="RefSeq" id="XP_040752361.1">
    <property type="nucleotide sequence ID" value="XM_040900788.1"/>
</dbReference>
<evidence type="ECO:0000256" key="1">
    <source>
        <dbReference type="ARBA" id="ARBA00004167"/>
    </source>
</evidence>
<proteinExistence type="predicted"/>
<feature type="region of interest" description="Disordered" evidence="6">
    <location>
        <begin position="149"/>
        <end position="172"/>
    </location>
</feature>
<dbReference type="GO" id="GO:0072546">
    <property type="term" value="C:EMC complex"/>
    <property type="evidence" value="ECO:0007669"/>
    <property type="project" value="TreeGrafter"/>
</dbReference>
<protein>
    <recommendedName>
        <fullName evidence="9">ER membrane protein complex subunit 7 beta-sandwich domain-containing protein</fullName>
    </recommendedName>
</protein>
<dbReference type="OrthoDB" id="27095at2759"/>
<keyword evidence="5 7" id="KW-0472">Membrane</keyword>
<name>A0A2T5LXG3_9EURO</name>
<dbReference type="GeneID" id="63817672"/>
<accession>A0A2T5LXG3</accession>
<feature type="transmembrane region" description="Helical" evidence="7">
    <location>
        <begin position="210"/>
        <end position="228"/>
    </location>
</feature>
<organism evidence="10 11">
    <name type="scientific">Aspergillus ochraceoroseus IBT 24754</name>
    <dbReference type="NCBI Taxonomy" id="1392256"/>
    <lineage>
        <taxon>Eukaryota</taxon>
        <taxon>Fungi</taxon>
        <taxon>Dikarya</taxon>
        <taxon>Ascomycota</taxon>
        <taxon>Pezizomycotina</taxon>
        <taxon>Eurotiomycetes</taxon>
        <taxon>Eurotiomycetidae</taxon>
        <taxon>Eurotiales</taxon>
        <taxon>Aspergillaceae</taxon>
        <taxon>Aspergillus</taxon>
        <taxon>Aspergillus subgen. Nidulantes</taxon>
    </lineage>
</organism>
<feature type="region of interest" description="Disordered" evidence="6">
    <location>
        <begin position="41"/>
        <end position="73"/>
    </location>
</feature>
<feature type="chain" id="PRO_5015678672" description="ER membrane protein complex subunit 7 beta-sandwich domain-containing protein" evidence="8">
    <location>
        <begin position="26"/>
        <end position="312"/>
    </location>
</feature>
<dbReference type="InterPro" id="IPR019008">
    <property type="entry name" value="Beta_sandwich_EMC7"/>
</dbReference>
<feature type="compositionally biased region" description="Low complexity" evidence="6">
    <location>
        <begin position="152"/>
        <end position="162"/>
    </location>
</feature>
<evidence type="ECO:0000256" key="2">
    <source>
        <dbReference type="ARBA" id="ARBA00022692"/>
    </source>
</evidence>
<evidence type="ECO:0000256" key="3">
    <source>
        <dbReference type="ARBA" id="ARBA00022729"/>
    </source>
</evidence>
<dbReference type="PANTHER" id="PTHR13605">
    <property type="entry name" value="ER MEMBRANE PROTEIN COMPLEX SUBUNIT 7"/>
    <property type="match status" value="1"/>
</dbReference>
<evidence type="ECO:0000313" key="10">
    <source>
        <dbReference type="EMBL" id="PTU20969.1"/>
    </source>
</evidence>
<reference evidence="10 11" key="1">
    <citation type="journal article" date="2018" name="Proc. Natl. Acad. Sci. U.S.A.">
        <title>Linking secondary metabolites to gene clusters through genome sequencing of six diverse Aspergillus species.</title>
        <authorList>
            <person name="Kaerboelling I."/>
            <person name="Vesth T.C."/>
            <person name="Frisvad J.C."/>
            <person name="Nybo J.L."/>
            <person name="Theobald S."/>
            <person name="Kuo A."/>
            <person name="Bowyer P."/>
            <person name="Matsuda Y."/>
            <person name="Mondo S."/>
            <person name="Lyhne E.K."/>
            <person name="Kogle M.E."/>
            <person name="Clum A."/>
            <person name="Lipzen A."/>
            <person name="Salamov A."/>
            <person name="Ngan C.Y."/>
            <person name="Daum C."/>
            <person name="Chiniquy J."/>
            <person name="Barry K."/>
            <person name="LaButti K."/>
            <person name="Haridas S."/>
            <person name="Simmons B.A."/>
            <person name="Magnuson J.K."/>
            <person name="Mortensen U.H."/>
            <person name="Larsen T.O."/>
            <person name="Grigoriev I.V."/>
            <person name="Baker S.E."/>
            <person name="Andersen M.R."/>
        </authorList>
    </citation>
    <scope>NUCLEOTIDE SEQUENCE [LARGE SCALE GENOMIC DNA]</scope>
    <source>
        <strain evidence="10 11">IBT 24754</strain>
    </source>
</reference>
<evidence type="ECO:0000256" key="7">
    <source>
        <dbReference type="SAM" id="Phobius"/>
    </source>
</evidence>
<evidence type="ECO:0000256" key="5">
    <source>
        <dbReference type="ARBA" id="ARBA00023136"/>
    </source>
</evidence>
<keyword evidence="4 7" id="KW-1133">Transmembrane helix</keyword>
<dbReference type="Proteomes" id="UP000244073">
    <property type="component" value="Unassembled WGS sequence"/>
</dbReference>
<evidence type="ECO:0000313" key="11">
    <source>
        <dbReference type="Proteomes" id="UP000244073"/>
    </source>
</evidence>
<dbReference type="InterPro" id="IPR039163">
    <property type="entry name" value="EMC7"/>
</dbReference>
<feature type="domain" description="ER membrane protein complex subunit 7 beta-sandwich" evidence="9">
    <location>
        <begin position="41"/>
        <end position="213"/>
    </location>
</feature>
<dbReference type="EMBL" id="MSFN02000004">
    <property type="protein sequence ID" value="PTU20969.1"/>
    <property type="molecule type" value="Genomic_DNA"/>
</dbReference>
<keyword evidence="2 7" id="KW-0812">Transmembrane</keyword>